<dbReference type="EMBL" id="GBRH01204927">
    <property type="protein sequence ID" value="JAD92968.1"/>
    <property type="molecule type" value="Transcribed_RNA"/>
</dbReference>
<reference evidence="1" key="2">
    <citation type="journal article" date="2015" name="Data Brief">
        <title>Shoot transcriptome of the giant reed, Arundo donax.</title>
        <authorList>
            <person name="Barrero R.A."/>
            <person name="Guerrero F.D."/>
            <person name="Moolhuijzen P."/>
            <person name="Goolsby J.A."/>
            <person name="Tidwell J."/>
            <person name="Bellgard S.E."/>
            <person name="Bellgard M.I."/>
        </authorList>
    </citation>
    <scope>NUCLEOTIDE SEQUENCE</scope>
    <source>
        <tissue evidence="1">Shoot tissue taken approximately 20 cm above the soil surface</tissue>
    </source>
</reference>
<evidence type="ECO:0000313" key="1">
    <source>
        <dbReference type="EMBL" id="JAD92968.1"/>
    </source>
</evidence>
<sequence>MSLLSFSMPVDAYSGATYPNVPITRVVT</sequence>
<reference evidence="1" key="1">
    <citation type="submission" date="2014-09" db="EMBL/GenBank/DDBJ databases">
        <authorList>
            <person name="Magalhaes I.L.F."/>
            <person name="Oliveira U."/>
            <person name="Santos F.R."/>
            <person name="Vidigal T.H.D.A."/>
            <person name="Brescovit A.D."/>
            <person name="Santos A.J."/>
        </authorList>
    </citation>
    <scope>NUCLEOTIDE SEQUENCE</scope>
    <source>
        <tissue evidence="1">Shoot tissue taken approximately 20 cm above the soil surface</tissue>
    </source>
</reference>
<dbReference type="AlphaFoldDB" id="A0A0A9E1T4"/>
<name>A0A0A9E1T4_ARUDO</name>
<protein>
    <submittedName>
        <fullName evidence="1">Uncharacterized protein</fullName>
    </submittedName>
</protein>
<proteinExistence type="predicted"/>
<accession>A0A0A9E1T4</accession>
<organism evidence="1">
    <name type="scientific">Arundo donax</name>
    <name type="common">Giant reed</name>
    <name type="synonym">Donax arundinaceus</name>
    <dbReference type="NCBI Taxonomy" id="35708"/>
    <lineage>
        <taxon>Eukaryota</taxon>
        <taxon>Viridiplantae</taxon>
        <taxon>Streptophyta</taxon>
        <taxon>Embryophyta</taxon>
        <taxon>Tracheophyta</taxon>
        <taxon>Spermatophyta</taxon>
        <taxon>Magnoliopsida</taxon>
        <taxon>Liliopsida</taxon>
        <taxon>Poales</taxon>
        <taxon>Poaceae</taxon>
        <taxon>PACMAD clade</taxon>
        <taxon>Arundinoideae</taxon>
        <taxon>Arundineae</taxon>
        <taxon>Arundo</taxon>
    </lineage>
</organism>